<evidence type="ECO:0000313" key="11">
    <source>
        <dbReference type="RefSeq" id="XP_010765540.1"/>
    </source>
</evidence>
<organism evidence="10 11">
    <name type="scientific">Notothenia coriiceps</name>
    <name type="common">black rockcod</name>
    <dbReference type="NCBI Taxonomy" id="8208"/>
    <lineage>
        <taxon>Eukaryota</taxon>
        <taxon>Metazoa</taxon>
        <taxon>Chordata</taxon>
        <taxon>Craniata</taxon>
        <taxon>Vertebrata</taxon>
        <taxon>Euteleostomi</taxon>
        <taxon>Actinopterygii</taxon>
        <taxon>Neopterygii</taxon>
        <taxon>Teleostei</taxon>
        <taxon>Neoteleostei</taxon>
        <taxon>Acanthomorphata</taxon>
        <taxon>Eupercaria</taxon>
        <taxon>Perciformes</taxon>
        <taxon>Notothenioidei</taxon>
        <taxon>Nototheniidae</taxon>
        <taxon>Notothenia</taxon>
    </lineage>
</organism>
<evidence type="ECO:0000256" key="1">
    <source>
        <dbReference type="ARBA" id="ARBA00004448"/>
    </source>
</evidence>
<accession>A0A6I9MVK1</accession>
<evidence type="ECO:0000256" key="3">
    <source>
        <dbReference type="ARBA" id="ARBA00022692"/>
    </source>
</evidence>
<dbReference type="CTD" id="29928"/>
<keyword evidence="9" id="KW-0653">Protein transport</keyword>
<dbReference type="GO" id="GO:0008320">
    <property type="term" value="F:protein transmembrane transporter activity"/>
    <property type="evidence" value="ECO:0007669"/>
    <property type="project" value="UniProtKB-UniRule"/>
</dbReference>
<gene>
    <name evidence="11" type="primary">timm22</name>
</gene>
<keyword evidence="5 9" id="KW-1133">Transmembrane helix</keyword>
<dbReference type="GO" id="GO:0030943">
    <property type="term" value="F:mitochondrion targeting sequence binding"/>
    <property type="evidence" value="ECO:0007669"/>
    <property type="project" value="TreeGrafter"/>
</dbReference>
<feature type="transmembrane region" description="Helical" evidence="9">
    <location>
        <begin position="181"/>
        <end position="200"/>
    </location>
</feature>
<keyword evidence="9" id="KW-0813">Transport</keyword>
<dbReference type="Pfam" id="PF02466">
    <property type="entry name" value="Tim17"/>
    <property type="match status" value="1"/>
</dbReference>
<comment type="subunit">
    <text evidence="9">Component of the TIM22 complex.</text>
</comment>
<comment type="similarity">
    <text evidence="2 9">Belongs to the Tim17/Tim22/Tim23 family.</text>
</comment>
<comment type="function">
    <text evidence="8 9">Essential core component of the TIM22 complex, a complex that mediates the import and insertion of multi-pass transmembrane proteins into the mitochondrial inner membrane. In the TIM22 complex, it constitutes the voltage-activated and signal-gated channel. Forms a twin-pore translocase that uses the membrane potential as external driving force in 2 voltage-dependent steps.</text>
</comment>
<dbReference type="PANTHER" id="PTHR14110:SF0">
    <property type="entry name" value="MITOCHONDRIAL IMPORT INNER MEMBRANE TRANSLOCASE SUBUNIT TIM22"/>
    <property type="match status" value="1"/>
</dbReference>
<dbReference type="KEGG" id="ncc:104942047"/>
<keyword evidence="7 9" id="KW-0472">Membrane</keyword>
<evidence type="ECO:0000256" key="8">
    <source>
        <dbReference type="ARBA" id="ARBA00024713"/>
    </source>
</evidence>
<dbReference type="AlphaFoldDB" id="A0A6I9MVK1"/>
<dbReference type="OrthoDB" id="75343at2759"/>
<keyword evidence="6 9" id="KW-0496">Mitochondrion</keyword>
<dbReference type="PANTHER" id="PTHR14110">
    <property type="entry name" value="MITOCHONDRIAL IMPORT INNER MEMBRANE TRANSLOCASE SUBUNIT TIM22"/>
    <property type="match status" value="1"/>
</dbReference>
<name>A0A6I9MVK1_9TELE</name>
<reference evidence="11" key="1">
    <citation type="submission" date="2025-08" db="UniProtKB">
        <authorList>
            <consortium name="RefSeq"/>
        </authorList>
    </citation>
    <scope>IDENTIFICATION</scope>
    <source>
        <tissue evidence="11">Muscle</tissue>
    </source>
</reference>
<keyword evidence="10" id="KW-1185">Reference proteome</keyword>
<comment type="subcellular location">
    <subcellularLocation>
        <location evidence="1 9">Mitochondrion inner membrane</location>
        <topology evidence="1 9">Multi-pass membrane protein</topology>
    </subcellularLocation>
</comment>
<evidence type="ECO:0000313" key="10">
    <source>
        <dbReference type="Proteomes" id="UP000504611"/>
    </source>
</evidence>
<feature type="transmembrane region" description="Helical" evidence="9">
    <location>
        <begin position="76"/>
        <end position="101"/>
    </location>
</feature>
<protein>
    <recommendedName>
        <fullName evidence="9">Mitochondrial import inner membrane translocase subunit TIM22</fullName>
    </recommendedName>
</protein>
<keyword evidence="9" id="KW-0811">Translocation</keyword>
<dbReference type="GO" id="GO:0042721">
    <property type="term" value="C:TIM22 mitochondrial import inner membrane insertion complex"/>
    <property type="evidence" value="ECO:0007669"/>
    <property type="project" value="UniProtKB-UniRule"/>
</dbReference>
<dbReference type="RefSeq" id="XP_010765540.1">
    <property type="nucleotide sequence ID" value="XM_010767238.1"/>
</dbReference>
<sequence length="201" mass="20889">MAASMDEAGVAASDLKGPASAAPGMESPPIQYSLILEHLIGDKRAVKELSPGIMGGLPMPMKSDEQKMIERGMESCAFKAVLACVGGFVLGGAFGVFTAGIDTNVGFDPKDPLRTPSAREVLKDMGQRGMSYAKNFAVIGAMFSCTECVIESHRGVSDWKNAVYSGCVTGGAIGFRAGLKAGVLGCGGFAAFSAAIEYYLR</sequence>
<evidence type="ECO:0000256" key="2">
    <source>
        <dbReference type="ARBA" id="ARBA00008444"/>
    </source>
</evidence>
<proteinExistence type="inferred from homology"/>
<evidence type="ECO:0000256" key="4">
    <source>
        <dbReference type="ARBA" id="ARBA00022792"/>
    </source>
</evidence>
<dbReference type="GeneID" id="104942047"/>
<evidence type="ECO:0000256" key="7">
    <source>
        <dbReference type="ARBA" id="ARBA00023136"/>
    </source>
</evidence>
<keyword evidence="4 9" id="KW-0999">Mitochondrion inner membrane</keyword>
<dbReference type="GO" id="GO:0045039">
    <property type="term" value="P:protein insertion into mitochondrial inner membrane"/>
    <property type="evidence" value="ECO:0007669"/>
    <property type="project" value="UniProtKB-UniRule"/>
</dbReference>
<evidence type="ECO:0000256" key="5">
    <source>
        <dbReference type="ARBA" id="ARBA00022989"/>
    </source>
</evidence>
<dbReference type="Proteomes" id="UP000504611">
    <property type="component" value="Unplaced"/>
</dbReference>
<evidence type="ECO:0000256" key="9">
    <source>
        <dbReference type="RuleBase" id="RU367038"/>
    </source>
</evidence>
<evidence type="ECO:0000256" key="6">
    <source>
        <dbReference type="ARBA" id="ARBA00023128"/>
    </source>
</evidence>
<dbReference type="InterPro" id="IPR039175">
    <property type="entry name" value="TIM22"/>
</dbReference>
<keyword evidence="3 9" id="KW-0812">Transmembrane</keyword>